<name>A0ABW1PHK9_9PSEU</name>
<feature type="region of interest" description="Disordered" evidence="1">
    <location>
        <begin position="24"/>
        <end position="47"/>
    </location>
</feature>
<dbReference type="EMBL" id="JBHSQO010000068">
    <property type="protein sequence ID" value="MFC6094621.1"/>
    <property type="molecule type" value="Genomic_DNA"/>
</dbReference>
<evidence type="ECO:0000256" key="1">
    <source>
        <dbReference type="SAM" id="MobiDB-lite"/>
    </source>
</evidence>
<keyword evidence="2" id="KW-0732">Signal</keyword>
<comment type="caution">
    <text evidence="3">The sequence shown here is derived from an EMBL/GenBank/DDBJ whole genome shotgun (WGS) entry which is preliminary data.</text>
</comment>
<accession>A0ABW1PHK9</accession>
<dbReference type="Proteomes" id="UP001596220">
    <property type="component" value="Unassembled WGS sequence"/>
</dbReference>
<evidence type="ECO:0000313" key="4">
    <source>
        <dbReference type="Proteomes" id="UP001596220"/>
    </source>
</evidence>
<proteinExistence type="predicted"/>
<dbReference type="PROSITE" id="PS51257">
    <property type="entry name" value="PROKAR_LIPOPROTEIN"/>
    <property type="match status" value="1"/>
</dbReference>
<dbReference type="InterPro" id="IPR024520">
    <property type="entry name" value="DUF3558"/>
</dbReference>
<dbReference type="Pfam" id="PF12079">
    <property type="entry name" value="DUF3558"/>
    <property type="match status" value="1"/>
</dbReference>
<feature type="chain" id="PRO_5046007219" evidence="2">
    <location>
        <begin position="23"/>
        <end position="180"/>
    </location>
</feature>
<evidence type="ECO:0000313" key="3">
    <source>
        <dbReference type="EMBL" id="MFC6094621.1"/>
    </source>
</evidence>
<sequence>MKLTTARLAIAGFAGLSLLATACSTNEPGEPTPRSTGTTAGSAAAPGDNALAGVKPCDLLTDAEVSGLGLTPPGSPDDLAGKEICEWKVSGNGGLSVGAEAAVDDLGLDRAATSPIKVGEYDAVREQAPNGAAYLCTVAIEVTESASMVVISNLTAGSTDTAAACARATDAAELIAPKLP</sequence>
<protein>
    <submittedName>
        <fullName evidence="3">DUF3558 family protein</fullName>
    </submittedName>
</protein>
<evidence type="ECO:0000256" key="2">
    <source>
        <dbReference type="SAM" id="SignalP"/>
    </source>
</evidence>
<feature type="compositionally biased region" description="Low complexity" evidence="1">
    <location>
        <begin position="32"/>
        <end position="47"/>
    </location>
</feature>
<reference evidence="4" key="1">
    <citation type="journal article" date="2019" name="Int. J. Syst. Evol. Microbiol.">
        <title>The Global Catalogue of Microorganisms (GCM) 10K type strain sequencing project: providing services to taxonomists for standard genome sequencing and annotation.</title>
        <authorList>
            <consortium name="The Broad Institute Genomics Platform"/>
            <consortium name="The Broad Institute Genome Sequencing Center for Infectious Disease"/>
            <person name="Wu L."/>
            <person name="Ma J."/>
        </authorList>
    </citation>
    <scope>NUCLEOTIDE SEQUENCE [LARGE SCALE GENOMIC DNA]</scope>
    <source>
        <strain evidence="4">CGMCC 4.7246</strain>
    </source>
</reference>
<keyword evidence="4" id="KW-1185">Reference proteome</keyword>
<organism evidence="3 4">
    <name type="scientific">Saccharothrix lopnurensis</name>
    <dbReference type="NCBI Taxonomy" id="1670621"/>
    <lineage>
        <taxon>Bacteria</taxon>
        <taxon>Bacillati</taxon>
        <taxon>Actinomycetota</taxon>
        <taxon>Actinomycetes</taxon>
        <taxon>Pseudonocardiales</taxon>
        <taxon>Pseudonocardiaceae</taxon>
        <taxon>Saccharothrix</taxon>
    </lineage>
</organism>
<dbReference type="RefSeq" id="WP_380643045.1">
    <property type="nucleotide sequence ID" value="NZ_JBHSQO010000068.1"/>
</dbReference>
<feature type="signal peptide" evidence="2">
    <location>
        <begin position="1"/>
        <end position="22"/>
    </location>
</feature>
<gene>
    <name evidence="3" type="ORF">ACFP3R_35595</name>
</gene>